<evidence type="ECO:0000256" key="1">
    <source>
        <dbReference type="SAM" id="MobiDB-lite"/>
    </source>
</evidence>
<reference evidence="2" key="1">
    <citation type="submission" date="2022-03" db="EMBL/GenBank/DDBJ databases">
        <authorList>
            <person name="Lindestad O."/>
        </authorList>
    </citation>
    <scope>NUCLEOTIDE SEQUENCE</scope>
</reference>
<protein>
    <submittedName>
        <fullName evidence="2">Jg17182 protein</fullName>
    </submittedName>
</protein>
<proteinExistence type="predicted"/>
<dbReference type="Proteomes" id="UP000838756">
    <property type="component" value="Unassembled WGS sequence"/>
</dbReference>
<feature type="region of interest" description="Disordered" evidence="1">
    <location>
        <begin position="1"/>
        <end position="23"/>
    </location>
</feature>
<dbReference type="AlphaFoldDB" id="A0A8S4QXU1"/>
<organism evidence="2 3">
    <name type="scientific">Pararge aegeria aegeria</name>
    <dbReference type="NCBI Taxonomy" id="348720"/>
    <lineage>
        <taxon>Eukaryota</taxon>
        <taxon>Metazoa</taxon>
        <taxon>Ecdysozoa</taxon>
        <taxon>Arthropoda</taxon>
        <taxon>Hexapoda</taxon>
        <taxon>Insecta</taxon>
        <taxon>Pterygota</taxon>
        <taxon>Neoptera</taxon>
        <taxon>Endopterygota</taxon>
        <taxon>Lepidoptera</taxon>
        <taxon>Glossata</taxon>
        <taxon>Ditrysia</taxon>
        <taxon>Papilionoidea</taxon>
        <taxon>Nymphalidae</taxon>
        <taxon>Satyrinae</taxon>
        <taxon>Satyrini</taxon>
        <taxon>Parargina</taxon>
        <taxon>Pararge</taxon>
    </lineage>
</organism>
<accession>A0A8S4QXU1</accession>
<comment type="caution">
    <text evidence="2">The sequence shown here is derived from an EMBL/GenBank/DDBJ whole genome shotgun (WGS) entry which is preliminary data.</text>
</comment>
<feature type="compositionally biased region" description="Basic and acidic residues" evidence="1">
    <location>
        <begin position="1"/>
        <end position="15"/>
    </location>
</feature>
<sequence>GWSEGEGDHTPEHPQQHGWIVGDSHKKLVTMLAHAKGRKRSYDDNRQVLE</sequence>
<gene>
    <name evidence="2" type="primary">jg17182</name>
    <name evidence="2" type="ORF">PAEG_LOCUS7045</name>
</gene>
<feature type="non-terminal residue" evidence="2">
    <location>
        <position position="1"/>
    </location>
</feature>
<dbReference type="EMBL" id="CAKXAJ010021105">
    <property type="protein sequence ID" value="CAH2226325.1"/>
    <property type="molecule type" value="Genomic_DNA"/>
</dbReference>
<evidence type="ECO:0000313" key="2">
    <source>
        <dbReference type="EMBL" id="CAH2226325.1"/>
    </source>
</evidence>
<evidence type="ECO:0000313" key="3">
    <source>
        <dbReference type="Proteomes" id="UP000838756"/>
    </source>
</evidence>
<keyword evidence="3" id="KW-1185">Reference proteome</keyword>
<name>A0A8S4QXU1_9NEOP</name>
<dbReference type="OrthoDB" id="7492976at2759"/>